<dbReference type="GO" id="GO:0022857">
    <property type="term" value="F:transmembrane transporter activity"/>
    <property type="evidence" value="ECO:0007669"/>
    <property type="project" value="InterPro"/>
</dbReference>
<dbReference type="PROSITE" id="PS50850">
    <property type="entry name" value="MFS"/>
    <property type="match status" value="1"/>
</dbReference>
<feature type="transmembrane region" description="Helical" evidence="6">
    <location>
        <begin position="466"/>
        <end position="486"/>
    </location>
</feature>
<name>A0A9P4W1W5_CURKU</name>
<feature type="transmembrane region" description="Helical" evidence="6">
    <location>
        <begin position="42"/>
        <end position="63"/>
    </location>
</feature>
<dbReference type="InterPro" id="IPR020846">
    <property type="entry name" value="MFS_dom"/>
</dbReference>
<reference evidence="8" key="1">
    <citation type="submission" date="2019-04" db="EMBL/GenBank/DDBJ databases">
        <title>Sequencing of skin fungus with MAO and IRED activity.</title>
        <authorList>
            <person name="Marsaioli A.J."/>
            <person name="Bonatto J.M.C."/>
            <person name="Reis Junior O."/>
        </authorList>
    </citation>
    <scope>NUCLEOTIDE SEQUENCE</scope>
    <source>
        <strain evidence="8">30M1</strain>
    </source>
</reference>
<organism evidence="8 9">
    <name type="scientific">Curvularia kusanoi</name>
    <name type="common">Cochliobolus kusanoi</name>
    <dbReference type="NCBI Taxonomy" id="90978"/>
    <lineage>
        <taxon>Eukaryota</taxon>
        <taxon>Fungi</taxon>
        <taxon>Dikarya</taxon>
        <taxon>Ascomycota</taxon>
        <taxon>Pezizomycotina</taxon>
        <taxon>Dothideomycetes</taxon>
        <taxon>Pleosporomycetidae</taxon>
        <taxon>Pleosporales</taxon>
        <taxon>Pleosporineae</taxon>
        <taxon>Pleosporaceae</taxon>
        <taxon>Curvularia</taxon>
    </lineage>
</organism>
<keyword evidence="2" id="KW-0813">Transport</keyword>
<feature type="transmembrane region" description="Helical" evidence="6">
    <location>
        <begin position="203"/>
        <end position="223"/>
    </location>
</feature>
<dbReference type="AlphaFoldDB" id="A0A9P4W1W5"/>
<evidence type="ECO:0000256" key="6">
    <source>
        <dbReference type="SAM" id="Phobius"/>
    </source>
</evidence>
<keyword evidence="9" id="KW-1185">Reference proteome</keyword>
<keyword evidence="3 6" id="KW-0812">Transmembrane</keyword>
<feature type="domain" description="Major facilitator superfamily (MFS) profile" evidence="7">
    <location>
        <begin position="358"/>
        <end position="889"/>
    </location>
</feature>
<feature type="transmembrane region" description="Helical" evidence="6">
    <location>
        <begin position="865"/>
        <end position="884"/>
    </location>
</feature>
<feature type="transmembrane region" description="Helical" evidence="6">
    <location>
        <begin position="714"/>
        <end position="733"/>
    </location>
</feature>
<evidence type="ECO:0000256" key="3">
    <source>
        <dbReference type="ARBA" id="ARBA00022692"/>
    </source>
</evidence>
<feature type="transmembrane region" description="Helical" evidence="6">
    <location>
        <begin position="243"/>
        <end position="264"/>
    </location>
</feature>
<sequence length="927" mass="100396">MAGPTSVPLALAIFVLLPFDIITWALRFYVRLSRKAWGSDDWSMLVAIPLFTISTVGMTGIAFTGGGKRDSELTPKQHETAMFWWFIMQTMFCLAAIPVKWAICFTLLRIAENRRAYEISLYLIMAAVFIVMASTTIYEFFHCTPVSMNWKAVPGGSCKAQSNITGFSFALSAVSIFSDWFCALIPIPLLWNIQIDFRVKCSIIVLLGLGIFASTAAIVRLTVTLNLSSTTDFLYQAMPVAAWAQAELGLGVILANLSALRPLLEKFINLRSTIRSGGKRDYTDPKSGENYLELEEGAKNGKGLSNGSGPGVETRIYGRDLADDNSSLGDDTSTKRIVHQEPEDNGIHVDRQFQNGPVQQLRGVFADTEGFDLDQLIGQVTLELNQVKASNEALAAVLMSAVYPDIGPSSNVALVSTVWTAAQPIALLLFGRLSDRFGRRNFALGSCVLAIIGGIVAATAQSIETLIAAEVIMGIASGVPAAYPLLAGELVSNKDKYIGTALVVVPNVIATGFGAYIGLALVQVANWRWIFYIYIMIMVPGTALWFFFYHPPSYTQLHGKRSSKTAELKKVDWAGVILLIAGLALFLIGISWGGPAQPWTSPKILGLLVSGAVAVICFIVYETFLTPQQPIVPMRFFRDLRGFTCLAIISATYGVINIALFVMWPQQVTYIFGLTVSSWQESAWLSTTAAFGLWGGIVILGPLMSWIGHIRYQILVSSVWMTAFLGAMASITVERKAMAIAFSFLAGWTIGWGEVIAAIIVQYVVSDEDLGVAFSVISAARTIFGSIFTAAFIAVYTNKVPGYLASIVPEPVLAAGLPESQLEVLMTAAAAANQTALAGIEGMTPDILRTTNIAVSDAYSKSYAYVYYFAVAIGAVAIAASLCMRDFDKYLTGHVSRQLYHKRDAGTDPLEGADGANVVEEDTKATV</sequence>
<dbReference type="InterPro" id="IPR049326">
    <property type="entry name" value="Rhodopsin_dom_fungi"/>
</dbReference>
<dbReference type="Pfam" id="PF20684">
    <property type="entry name" value="Fung_rhodopsin"/>
    <property type="match status" value="1"/>
</dbReference>
<comment type="caution">
    <text evidence="8">The sequence shown here is derived from an EMBL/GenBank/DDBJ whole genome shotgun (WGS) entry which is preliminary data.</text>
</comment>
<evidence type="ECO:0000256" key="4">
    <source>
        <dbReference type="ARBA" id="ARBA00022989"/>
    </source>
</evidence>
<evidence type="ECO:0000256" key="5">
    <source>
        <dbReference type="ARBA" id="ARBA00023136"/>
    </source>
</evidence>
<dbReference type="Pfam" id="PF06609">
    <property type="entry name" value="TRI12"/>
    <property type="match status" value="1"/>
</dbReference>
<feature type="transmembrane region" description="Helical" evidence="6">
    <location>
        <begin position="739"/>
        <end position="765"/>
    </location>
</feature>
<dbReference type="InterPro" id="IPR036259">
    <property type="entry name" value="MFS_trans_sf"/>
</dbReference>
<feature type="transmembrane region" description="Helical" evidence="6">
    <location>
        <begin position="6"/>
        <end position="30"/>
    </location>
</feature>
<feature type="transmembrane region" description="Helical" evidence="6">
    <location>
        <begin position="120"/>
        <end position="141"/>
    </location>
</feature>
<dbReference type="Proteomes" id="UP000801428">
    <property type="component" value="Unassembled WGS sequence"/>
</dbReference>
<feature type="transmembrane region" description="Helical" evidence="6">
    <location>
        <begin position="772"/>
        <end position="796"/>
    </location>
</feature>
<comment type="subcellular location">
    <subcellularLocation>
        <location evidence="1">Membrane</location>
        <topology evidence="1">Multi-pass membrane protein</topology>
    </subcellularLocation>
</comment>
<dbReference type="GO" id="GO:0005886">
    <property type="term" value="C:plasma membrane"/>
    <property type="evidence" value="ECO:0007669"/>
    <property type="project" value="TreeGrafter"/>
</dbReference>
<dbReference type="InterPro" id="IPR053791">
    <property type="entry name" value="MFS_Tri12-like"/>
</dbReference>
<gene>
    <name evidence="8" type="ORF">E8E13_002369</name>
</gene>
<feature type="transmembrane region" description="Helical" evidence="6">
    <location>
        <begin position="571"/>
        <end position="592"/>
    </location>
</feature>
<dbReference type="InterPro" id="IPR010573">
    <property type="entry name" value="MFS_Str1/Tri12-like"/>
</dbReference>
<keyword evidence="4 6" id="KW-1133">Transmembrane helix</keyword>
<dbReference type="PANTHER" id="PTHR23501">
    <property type="entry name" value="MAJOR FACILITATOR SUPERFAMILY"/>
    <property type="match status" value="1"/>
</dbReference>
<dbReference type="OrthoDB" id="4161376at2759"/>
<dbReference type="CDD" id="cd06179">
    <property type="entry name" value="MFS_TRI12_like"/>
    <property type="match status" value="1"/>
</dbReference>
<evidence type="ECO:0000313" key="9">
    <source>
        <dbReference type="Proteomes" id="UP000801428"/>
    </source>
</evidence>
<dbReference type="SUPFAM" id="SSF103473">
    <property type="entry name" value="MFS general substrate transporter"/>
    <property type="match status" value="1"/>
</dbReference>
<feature type="transmembrane region" description="Helical" evidence="6">
    <location>
        <begin position="169"/>
        <end position="191"/>
    </location>
</feature>
<evidence type="ECO:0000256" key="2">
    <source>
        <dbReference type="ARBA" id="ARBA00022448"/>
    </source>
</evidence>
<dbReference type="EMBL" id="SWKU01000049">
    <property type="protein sequence ID" value="KAF2993698.1"/>
    <property type="molecule type" value="Genomic_DNA"/>
</dbReference>
<keyword evidence="5 6" id="KW-0472">Membrane</keyword>
<feature type="transmembrane region" description="Helical" evidence="6">
    <location>
        <begin position="684"/>
        <end position="707"/>
    </location>
</feature>
<feature type="transmembrane region" description="Helical" evidence="6">
    <location>
        <begin position="442"/>
        <end position="460"/>
    </location>
</feature>
<protein>
    <recommendedName>
        <fullName evidence="7">Major facilitator superfamily (MFS) profile domain-containing protein</fullName>
    </recommendedName>
</protein>
<feature type="transmembrane region" description="Helical" evidence="6">
    <location>
        <begin position="529"/>
        <end position="550"/>
    </location>
</feature>
<evidence type="ECO:0000256" key="1">
    <source>
        <dbReference type="ARBA" id="ARBA00004141"/>
    </source>
</evidence>
<feature type="transmembrane region" description="Helical" evidence="6">
    <location>
        <begin position="83"/>
        <end position="108"/>
    </location>
</feature>
<evidence type="ECO:0000259" key="7">
    <source>
        <dbReference type="PROSITE" id="PS50850"/>
    </source>
</evidence>
<proteinExistence type="predicted"/>
<evidence type="ECO:0000313" key="8">
    <source>
        <dbReference type="EMBL" id="KAF2993698.1"/>
    </source>
</evidence>
<feature type="transmembrane region" description="Helical" evidence="6">
    <location>
        <begin position="604"/>
        <end position="621"/>
    </location>
</feature>
<feature type="transmembrane region" description="Helical" evidence="6">
    <location>
        <begin position="498"/>
        <end position="517"/>
    </location>
</feature>
<feature type="transmembrane region" description="Helical" evidence="6">
    <location>
        <begin position="642"/>
        <end position="664"/>
    </location>
</feature>
<accession>A0A9P4W1W5</accession>
<dbReference type="Gene3D" id="1.20.1250.20">
    <property type="entry name" value="MFS general substrate transporter like domains"/>
    <property type="match status" value="1"/>
</dbReference>
<dbReference type="PANTHER" id="PTHR23501:SF109">
    <property type="entry name" value="MAJOR FACILITATOR SUPERFAMILY (MFS) PROFILE DOMAIN-CONTAINING PROTEIN-RELATED"/>
    <property type="match status" value="1"/>
</dbReference>